<accession>A0A1A9KDN0</accession>
<keyword evidence="15" id="KW-0675">Receptor</keyword>
<dbReference type="AlphaFoldDB" id="A0A1A9KDN0"/>
<dbReference type="PROSITE" id="PS52016">
    <property type="entry name" value="TONB_DEPENDENT_REC_3"/>
    <property type="match status" value="1"/>
</dbReference>
<evidence type="ECO:0000256" key="4">
    <source>
        <dbReference type="ARBA" id="ARBA00022692"/>
    </source>
</evidence>
<protein>
    <submittedName>
        <fullName evidence="15">TonB-dependent receptor</fullName>
    </submittedName>
</protein>
<gene>
    <name evidence="15" type="ORF">A9C11_16890</name>
</gene>
<organism evidence="15 16">
    <name type="scientific">Pseudomonas citronellolis</name>
    <dbReference type="NCBI Taxonomy" id="53408"/>
    <lineage>
        <taxon>Bacteria</taxon>
        <taxon>Pseudomonadati</taxon>
        <taxon>Pseudomonadota</taxon>
        <taxon>Gammaproteobacteria</taxon>
        <taxon>Pseudomonadales</taxon>
        <taxon>Pseudomonadaceae</taxon>
        <taxon>Pseudomonas</taxon>
    </lineage>
</organism>
<name>A0A1A9KDN0_9PSED</name>
<evidence type="ECO:0000259" key="13">
    <source>
        <dbReference type="Pfam" id="PF00593"/>
    </source>
</evidence>
<keyword evidence="3 10" id="KW-1134">Transmembrane beta strand</keyword>
<dbReference type="Pfam" id="PF00593">
    <property type="entry name" value="TonB_dep_Rec_b-barrel"/>
    <property type="match status" value="1"/>
</dbReference>
<keyword evidence="2 10" id="KW-0813">Transport</keyword>
<reference evidence="15 16" key="1">
    <citation type="submission" date="2016-05" db="EMBL/GenBank/DDBJ databases">
        <title>Genome Sequence of Pseudomonas citronellolis Strain SJTE-3, an Estrogens and Persistent Organic Pollutants degradation strain.</title>
        <authorList>
            <person name="Liang R."/>
        </authorList>
    </citation>
    <scope>NUCLEOTIDE SEQUENCE [LARGE SCALE GENOMIC DNA]</scope>
    <source>
        <strain evidence="15 16">SJTE-3</strain>
    </source>
</reference>
<evidence type="ECO:0000256" key="5">
    <source>
        <dbReference type="ARBA" id="ARBA00022729"/>
    </source>
</evidence>
<dbReference type="GO" id="GO:0015344">
    <property type="term" value="F:siderophore uptake transmembrane transporter activity"/>
    <property type="evidence" value="ECO:0007669"/>
    <property type="project" value="TreeGrafter"/>
</dbReference>
<comment type="subcellular location">
    <subcellularLocation>
        <location evidence="1 10">Cell outer membrane</location>
        <topology evidence="1 10">Multi-pass membrane protein</topology>
    </subcellularLocation>
</comment>
<evidence type="ECO:0000256" key="1">
    <source>
        <dbReference type="ARBA" id="ARBA00004571"/>
    </source>
</evidence>
<feature type="chain" id="PRO_5008391659" evidence="12">
    <location>
        <begin position="36"/>
        <end position="770"/>
    </location>
</feature>
<evidence type="ECO:0000256" key="8">
    <source>
        <dbReference type="ARBA" id="ARBA00023136"/>
    </source>
</evidence>
<feature type="domain" description="TonB-dependent receptor plug" evidence="14">
    <location>
        <begin position="65"/>
        <end position="178"/>
    </location>
</feature>
<evidence type="ECO:0000256" key="9">
    <source>
        <dbReference type="ARBA" id="ARBA00023237"/>
    </source>
</evidence>
<dbReference type="CDD" id="cd01347">
    <property type="entry name" value="ligand_gated_channel"/>
    <property type="match status" value="1"/>
</dbReference>
<evidence type="ECO:0000256" key="2">
    <source>
        <dbReference type="ARBA" id="ARBA00022448"/>
    </source>
</evidence>
<evidence type="ECO:0000256" key="11">
    <source>
        <dbReference type="RuleBase" id="RU003357"/>
    </source>
</evidence>
<evidence type="ECO:0000256" key="3">
    <source>
        <dbReference type="ARBA" id="ARBA00022452"/>
    </source>
</evidence>
<feature type="domain" description="TonB-dependent receptor-like beta-barrel" evidence="13">
    <location>
        <begin position="304"/>
        <end position="746"/>
    </location>
</feature>
<dbReference type="InterPro" id="IPR036942">
    <property type="entry name" value="Beta-barrel_TonB_sf"/>
</dbReference>
<evidence type="ECO:0000313" key="16">
    <source>
        <dbReference type="Proteomes" id="UP000077748"/>
    </source>
</evidence>
<proteinExistence type="inferred from homology"/>
<keyword evidence="9 10" id="KW-0998">Cell outer membrane</keyword>
<keyword evidence="7 11" id="KW-0798">TonB box</keyword>
<evidence type="ECO:0000259" key="14">
    <source>
        <dbReference type="Pfam" id="PF07715"/>
    </source>
</evidence>
<dbReference type="GO" id="GO:0009279">
    <property type="term" value="C:cell outer membrane"/>
    <property type="evidence" value="ECO:0007669"/>
    <property type="project" value="UniProtKB-SubCell"/>
</dbReference>
<evidence type="ECO:0000256" key="6">
    <source>
        <dbReference type="ARBA" id="ARBA00023065"/>
    </source>
</evidence>
<dbReference type="Gene3D" id="2.40.170.20">
    <property type="entry name" value="TonB-dependent receptor, beta-barrel domain"/>
    <property type="match status" value="1"/>
</dbReference>
<dbReference type="Gene3D" id="2.170.130.10">
    <property type="entry name" value="TonB-dependent receptor, plug domain"/>
    <property type="match status" value="1"/>
</dbReference>
<evidence type="ECO:0000256" key="12">
    <source>
        <dbReference type="SAM" id="SignalP"/>
    </source>
</evidence>
<comment type="similarity">
    <text evidence="10 11">Belongs to the TonB-dependent receptor family.</text>
</comment>
<dbReference type="RefSeq" id="WP_064583336.1">
    <property type="nucleotide sequence ID" value="NZ_CP015878.1"/>
</dbReference>
<dbReference type="InterPro" id="IPR039426">
    <property type="entry name" value="TonB-dep_rcpt-like"/>
</dbReference>
<dbReference type="Proteomes" id="UP000077748">
    <property type="component" value="Chromosome"/>
</dbReference>
<dbReference type="SUPFAM" id="SSF56935">
    <property type="entry name" value="Porins"/>
    <property type="match status" value="1"/>
</dbReference>
<keyword evidence="5 12" id="KW-0732">Signal</keyword>
<keyword evidence="8 10" id="KW-0472">Membrane</keyword>
<feature type="signal peptide" evidence="12">
    <location>
        <begin position="1"/>
        <end position="35"/>
    </location>
</feature>
<evidence type="ECO:0000313" key="15">
    <source>
        <dbReference type="EMBL" id="ANI15551.1"/>
    </source>
</evidence>
<dbReference type="InterPro" id="IPR000531">
    <property type="entry name" value="Beta-barrel_TonB"/>
</dbReference>
<dbReference type="PANTHER" id="PTHR30069:SF53">
    <property type="entry name" value="COLICIN I RECEPTOR-RELATED"/>
    <property type="match status" value="1"/>
</dbReference>
<sequence>MSTSLRRCVAYALKPPAARTLLCGLAGSLLLPAHAETAADGDAPARLADVVVSAEGQQPLPAALASAPAVVESRTAEQLRESTNLVTSAQALKYLPSIEVRERFIGDRNGILATRTTGTLSSAQSLVYADDLLLSNLLGNSYAFPPRWGLVTPAEIARVDVLYGPFSALYPGNSLGGVVTLETRMPTRPEFHASVTGSRQDFDLYGSHDDYATGNISLAAGNRRGPLSVWVSYDHLDSQGQPMSYATAGLSSKAPVAGAPTAGGAHADNDQNGKQRLVFGGYSIDHSLQDQGKLKLGWDLNDDITAVYTLGLWSNDSHTGVDSYLKDASGRTLYNGTVNIDGHSYKVSGLNPSRTDELHLLNGLSFASHSGGLFDWQASASDYRYLDSSTRTASNYGQSQAGTRQVQDGTGWQTGELRGIWRPDSHEVSFGYHIDDYLLKQRTYQLDDWKSGGNGAKVAASGGETRTQALYLQDAWRFAPRWTLTLGARAEHWEAFDGFNRDATTTPQQVRYDDQQRNDISPKAALTFDITDALQTRFSYGRAVRYPTVGELFQQISSGTQLVQNNPDLKPEDVRSFDWTTQYGWDRYLLRVSLFQEERHDALFSQTDTSVSPNVTRIDNIDRARLRGIESALDAKDVGLPGLDLSASLTWTQARILEDALTPAAEGNDYPRIPRWRARLSAIYHQDARLTYALGYRYASASYGTLLNTDDNHDTYGGISRYSVFDVKASYRIDEHLTASAGIDNLGNEKYYVSHPYPQRTAFLGLSYDY</sequence>
<dbReference type="Pfam" id="PF07715">
    <property type="entry name" value="Plug"/>
    <property type="match status" value="1"/>
</dbReference>
<keyword evidence="6" id="KW-0406">Ion transport</keyword>
<dbReference type="EMBL" id="CP015878">
    <property type="protein sequence ID" value="ANI15551.1"/>
    <property type="molecule type" value="Genomic_DNA"/>
</dbReference>
<dbReference type="InterPro" id="IPR012910">
    <property type="entry name" value="Plug_dom"/>
</dbReference>
<dbReference type="InterPro" id="IPR037066">
    <property type="entry name" value="Plug_dom_sf"/>
</dbReference>
<keyword evidence="4 10" id="KW-0812">Transmembrane</keyword>
<evidence type="ECO:0000256" key="7">
    <source>
        <dbReference type="ARBA" id="ARBA00023077"/>
    </source>
</evidence>
<dbReference type="GO" id="GO:0044718">
    <property type="term" value="P:siderophore transmembrane transport"/>
    <property type="evidence" value="ECO:0007669"/>
    <property type="project" value="TreeGrafter"/>
</dbReference>
<dbReference type="PANTHER" id="PTHR30069">
    <property type="entry name" value="TONB-DEPENDENT OUTER MEMBRANE RECEPTOR"/>
    <property type="match status" value="1"/>
</dbReference>
<evidence type="ECO:0000256" key="10">
    <source>
        <dbReference type="PROSITE-ProRule" id="PRU01360"/>
    </source>
</evidence>